<feature type="domain" description="DNA mismatch repair proteins mutS family" evidence="6">
    <location>
        <begin position="588"/>
        <end position="604"/>
    </location>
</feature>
<dbReference type="PROSITE" id="PS00486">
    <property type="entry name" value="DNA_MISMATCH_REPAIR_2"/>
    <property type="match status" value="1"/>
</dbReference>
<dbReference type="GO" id="GO:0140664">
    <property type="term" value="F:ATP-dependent DNA damage sensor activity"/>
    <property type="evidence" value="ECO:0007669"/>
    <property type="project" value="InterPro"/>
</dbReference>
<dbReference type="InterPro" id="IPR007696">
    <property type="entry name" value="DNA_mismatch_repair_MutS_core"/>
</dbReference>
<dbReference type="FunFam" id="3.40.50.300:FF:000870">
    <property type="entry name" value="MutS protein homolog 4"/>
    <property type="match status" value="1"/>
</dbReference>
<dbReference type="PANTHER" id="PTHR11361:SF35">
    <property type="entry name" value="DNA MISMATCH REPAIR PROTEIN MSH2"/>
    <property type="match status" value="1"/>
</dbReference>
<dbReference type="InterPro" id="IPR011184">
    <property type="entry name" value="DNA_mismatch_repair_Msh2"/>
</dbReference>
<dbReference type="AlphaFoldDB" id="A0A835YUY7"/>
<dbReference type="PANTHER" id="PTHR11361">
    <property type="entry name" value="DNA MISMATCH REPAIR PROTEIN MUTS FAMILY MEMBER"/>
    <property type="match status" value="1"/>
</dbReference>
<dbReference type="InterPro" id="IPR036678">
    <property type="entry name" value="MutS_con_dom_sf"/>
</dbReference>
<dbReference type="InterPro" id="IPR036187">
    <property type="entry name" value="DNA_mismatch_repair_MutS_sf"/>
</dbReference>
<dbReference type="InterPro" id="IPR000432">
    <property type="entry name" value="DNA_mismatch_repair_MutS_C"/>
</dbReference>
<dbReference type="OrthoDB" id="295033at2759"/>
<dbReference type="Pfam" id="PF05190">
    <property type="entry name" value="MutS_IV"/>
    <property type="match status" value="1"/>
</dbReference>
<accession>A0A835YUY7</accession>
<proteinExistence type="inferred from homology"/>
<dbReference type="EMBL" id="JAFCMP010000268">
    <property type="protein sequence ID" value="KAG5182147.1"/>
    <property type="molecule type" value="Genomic_DNA"/>
</dbReference>
<evidence type="ECO:0000256" key="4">
    <source>
        <dbReference type="ARBA" id="ARBA00023125"/>
    </source>
</evidence>
<keyword evidence="2" id="KW-0547">Nucleotide-binding</keyword>
<dbReference type="Pfam" id="PF00488">
    <property type="entry name" value="MutS_V"/>
    <property type="match status" value="1"/>
</dbReference>
<evidence type="ECO:0000256" key="3">
    <source>
        <dbReference type="ARBA" id="ARBA00022840"/>
    </source>
</evidence>
<dbReference type="Gene3D" id="1.10.1420.10">
    <property type="match status" value="2"/>
</dbReference>
<evidence type="ECO:0000256" key="1">
    <source>
        <dbReference type="ARBA" id="ARBA00006271"/>
    </source>
</evidence>
<evidence type="ECO:0000256" key="2">
    <source>
        <dbReference type="ARBA" id="ARBA00022741"/>
    </source>
</evidence>
<dbReference type="GO" id="GO:0030983">
    <property type="term" value="F:mismatched DNA binding"/>
    <property type="evidence" value="ECO:0007669"/>
    <property type="project" value="InterPro"/>
</dbReference>
<organism evidence="7 8">
    <name type="scientific">Tribonema minus</name>
    <dbReference type="NCBI Taxonomy" id="303371"/>
    <lineage>
        <taxon>Eukaryota</taxon>
        <taxon>Sar</taxon>
        <taxon>Stramenopiles</taxon>
        <taxon>Ochrophyta</taxon>
        <taxon>PX clade</taxon>
        <taxon>Xanthophyceae</taxon>
        <taxon>Tribonematales</taxon>
        <taxon>Tribonemataceae</taxon>
        <taxon>Tribonema</taxon>
    </lineage>
</organism>
<dbReference type="Pfam" id="PF05192">
    <property type="entry name" value="MutS_III"/>
    <property type="match status" value="1"/>
</dbReference>
<dbReference type="SMART" id="SM00534">
    <property type="entry name" value="MUTSac"/>
    <property type="match status" value="1"/>
</dbReference>
<dbReference type="Proteomes" id="UP000664859">
    <property type="component" value="Unassembled WGS sequence"/>
</dbReference>
<dbReference type="GO" id="GO:0006298">
    <property type="term" value="P:mismatch repair"/>
    <property type="evidence" value="ECO:0007669"/>
    <property type="project" value="InterPro"/>
</dbReference>
<dbReference type="GO" id="GO:0005524">
    <property type="term" value="F:ATP binding"/>
    <property type="evidence" value="ECO:0007669"/>
    <property type="project" value="UniProtKB-KW"/>
</dbReference>
<keyword evidence="8" id="KW-1185">Reference proteome</keyword>
<dbReference type="SUPFAM" id="SSF48334">
    <property type="entry name" value="DNA repair protein MutS, domain III"/>
    <property type="match status" value="1"/>
</dbReference>
<dbReference type="PIRSF" id="PIRSF005813">
    <property type="entry name" value="MSH2"/>
    <property type="match status" value="1"/>
</dbReference>
<dbReference type="InterPro" id="IPR045076">
    <property type="entry name" value="MutS"/>
</dbReference>
<keyword evidence="5" id="KW-0227">DNA damage</keyword>
<keyword evidence="4" id="KW-0238">DNA-binding</keyword>
<dbReference type="GO" id="GO:0006312">
    <property type="term" value="P:mitotic recombination"/>
    <property type="evidence" value="ECO:0007669"/>
    <property type="project" value="TreeGrafter"/>
</dbReference>
<dbReference type="InterPro" id="IPR027417">
    <property type="entry name" value="P-loop_NTPase"/>
</dbReference>
<keyword evidence="3" id="KW-0067">ATP-binding</keyword>
<evidence type="ECO:0000256" key="5">
    <source>
        <dbReference type="ARBA" id="ARBA00023204"/>
    </source>
</evidence>
<keyword evidence="5" id="KW-0234">DNA repair</keyword>
<dbReference type="SMART" id="SM00533">
    <property type="entry name" value="MUTSd"/>
    <property type="match status" value="1"/>
</dbReference>
<evidence type="ECO:0000313" key="7">
    <source>
        <dbReference type="EMBL" id="KAG5182147.1"/>
    </source>
</evidence>
<sequence>MPEELETCSVAIKLGVKAQQRTVGLCARIPSPRDSEDDTVYWRLVSYEFLDNEQFSNLDSLLLQLGPAEAFVAAEPGSKEGKPKGDLAKLVNMLERRQIEFTNELERPLATACIAALLKELELEKAEDGSYRVVQGSLEQYVKLDSAAADAVTLLPDPAFPGANASIYAVLNRCKTKMGSRLLERWLRQPLRDRAAIEARQDLVAVFMGSAALRSALQDGPLRKSPDMEALQARLRHRRAGLTEVFKVYLFARCIPTFTDVLRDSSSGISDEEATLLEEKFAGKFHSLSHRFERFQELVENVLDLERLPDLSINPTYSPELAELKELMDEVKAEVDEIYLDARDGWCDFDKDKCLLEPDKQRGFVLRLTKANLEKDLKNRNSRAETISVLKNGVHFTTPQLRDAGKRYIALKQEYEKQQEELVGKAVETAATYLPLMESACNVVAELDVLVALAHTAAMAPEQYVRPKLLDAGSGVLDVQGARHPCLEWQEDMSFMPNSYAMKRDKGRFLVVTGPNMGGKSTYIRTLGSIVVMAQMGSFVPAASAEISIVDALFARVGAGDAQQRGVSTFMAEMLEASAILDAATDKSLIIIDELGRGTSTFDGFGLAWAISEYLVQEVKAFTLFATHFHEMTTLADTEPCVENWHVSAEVGSDKITMLYQVQPGPCLQSFGIHVAAMAGFPSSVIREAKRKAAALESFETAMEAMQTGDANFKSGTAQHDNKRLRKLGELFCALPVGTLGAAETIAAVRELVDKVYIGNGAAAAQ</sequence>
<reference evidence="7" key="1">
    <citation type="submission" date="2021-02" db="EMBL/GenBank/DDBJ databases">
        <title>First Annotated Genome of the Yellow-green Alga Tribonema minus.</title>
        <authorList>
            <person name="Mahan K.M."/>
        </authorList>
    </citation>
    <scope>NUCLEOTIDE SEQUENCE</scope>
    <source>
        <strain evidence="7">UTEX B ZZ1240</strain>
    </source>
</reference>
<evidence type="ECO:0000259" key="6">
    <source>
        <dbReference type="PROSITE" id="PS00486"/>
    </source>
</evidence>
<evidence type="ECO:0000313" key="8">
    <source>
        <dbReference type="Proteomes" id="UP000664859"/>
    </source>
</evidence>
<name>A0A835YUY7_9STRA</name>
<dbReference type="Gene3D" id="3.30.420.110">
    <property type="entry name" value="MutS, connector domain"/>
    <property type="match status" value="1"/>
</dbReference>
<dbReference type="SUPFAM" id="SSF52540">
    <property type="entry name" value="P-loop containing nucleoside triphosphate hydrolases"/>
    <property type="match status" value="1"/>
</dbReference>
<comment type="caution">
    <text evidence="7">The sequence shown here is derived from an EMBL/GenBank/DDBJ whole genome shotgun (WGS) entry which is preliminary data.</text>
</comment>
<comment type="similarity">
    <text evidence="1">Belongs to the DNA mismatch repair MutS family.</text>
</comment>
<dbReference type="InterPro" id="IPR007861">
    <property type="entry name" value="DNA_mismatch_repair_MutS_clamp"/>
</dbReference>
<protein>
    <submittedName>
        <fullName evidence="7">Muts protein-like protein 2A</fullName>
    </submittedName>
</protein>
<dbReference type="Gene3D" id="3.40.50.300">
    <property type="entry name" value="P-loop containing nucleotide triphosphate hydrolases"/>
    <property type="match status" value="1"/>
</dbReference>
<gene>
    <name evidence="7" type="ORF">JKP88DRAFT_269982</name>
</gene>
<dbReference type="GO" id="GO:0032301">
    <property type="term" value="C:MutSalpha complex"/>
    <property type="evidence" value="ECO:0007669"/>
    <property type="project" value="TreeGrafter"/>
</dbReference>